<feature type="domain" description="C-type lectin" evidence="3">
    <location>
        <begin position="40"/>
        <end position="151"/>
    </location>
</feature>
<evidence type="ECO:0000256" key="2">
    <source>
        <dbReference type="SAM" id="SignalP"/>
    </source>
</evidence>
<dbReference type="InterPro" id="IPR050373">
    <property type="entry name" value="Fibrinogen_C-term_domain"/>
</dbReference>
<dbReference type="InterPro" id="IPR001304">
    <property type="entry name" value="C-type_lectin-like"/>
</dbReference>
<dbReference type="PROSITE" id="PS00514">
    <property type="entry name" value="FIBRINOGEN_C_1"/>
    <property type="match status" value="1"/>
</dbReference>
<dbReference type="PROSITE" id="PS51406">
    <property type="entry name" value="FIBRINOGEN_C_2"/>
    <property type="match status" value="1"/>
</dbReference>
<keyword evidence="1" id="KW-1015">Disulfide bond</keyword>
<dbReference type="OrthoDB" id="7972392at2759"/>
<dbReference type="Proteomes" id="UP000025227">
    <property type="component" value="Unplaced"/>
</dbReference>
<feature type="chain" id="PRO_5029803224" evidence="2">
    <location>
        <begin position="33"/>
        <end position="400"/>
    </location>
</feature>
<keyword evidence="5" id="KW-1185">Reference proteome</keyword>
<keyword evidence="2" id="KW-0732">Signal</keyword>
<sequence length="400" mass="45812">GLMGRSLSSSSFTMQRLLLLFLGYFMIAVVSGITCNQLNSRGHCIHKGPDKRNWERAEAYCESRGGHLTSVHNKEDIAAIGALGDANECKSFWTAGQCRYEQCSWRDGSSFNLRKGEGKISNSPYECISASFKKGTWGTTDCMKEKCFVCETSKVMSDCEDWYKAGYRDDGEYSIVVNSKPYKVYCDMQTAGGGWVVFQRRVNGSDSFWDHSWSEYKHGFGKIGKNTTFWLGNEALHQLTYKDPNVTLRVEMRGDRTPNAQNPSGYWWNHYFKFRVGSEETNYTLERLYINWKNIQGNASIARNDMTYSVGAKFSTVDRINDPKPECITQHKMGGWWLRNCAQATLNGAYDISQQSADGYDDGLFWMINKTYTIRPRTTTMMLRPNRQSSNRTHPKIHFF</sequence>
<dbReference type="Gene3D" id="3.10.100.10">
    <property type="entry name" value="Mannose-Binding Protein A, subunit A"/>
    <property type="match status" value="1"/>
</dbReference>
<feature type="signal peptide" evidence="2">
    <location>
        <begin position="1"/>
        <end position="32"/>
    </location>
</feature>
<dbReference type="InterPro" id="IPR016187">
    <property type="entry name" value="CTDL_fold"/>
</dbReference>
<dbReference type="SUPFAM" id="SSF56436">
    <property type="entry name" value="C-type lectin-like"/>
    <property type="match status" value="1"/>
</dbReference>
<dbReference type="InterPro" id="IPR020837">
    <property type="entry name" value="Fibrinogen_CS"/>
</dbReference>
<proteinExistence type="predicted"/>
<dbReference type="OMA" id="RANSNCA"/>
<protein>
    <submittedName>
        <fullName evidence="6">Fibrinogen C-terminal domain-containing protein</fullName>
    </submittedName>
</protein>
<dbReference type="PROSITE" id="PS50041">
    <property type="entry name" value="C_TYPE_LECTIN_2"/>
    <property type="match status" value="1"/>
</dbReference>
<dbReference type="InterPro" id="IPR036056">
    <property type="entry name" value="Fibrinogen-like_C"/>
</dbReference>
<evidence type="ECO:0000313" key="5">
    <source>
        <dbReference type="Proteomes" id="UP000025227"/>
    </source>
</evidence>
<dbReference type="PANTHER" id="PTHR19143">
    <property type="entry name" value="FIBRINOGEN/TENASCIN/ANGIOPOEITIN"/>
    <property type="match status" value="1"/>
</dbReference>
<evidence type="ECO:0000259" key="4">
    <source>
        <dbReference type="PROSITE" id="PS51406"/>
    </source>
</evidence>
<dbReference type="CDD" id="cd00037">
    <property type="entry name" value="CLECT"/>
    <property type="match status" value="1"/>
</dbReference>
<dbReference type="Pfam" id="PF00147">
    <property type="entry name" value="Fibrinogen_C"/>
    <property type="match status" value="1"/>
</dbReference>
<dbReference type="InterPro" id="IPR002181">
    <property type="entry name" value="Fibrinogen_a/b/g_C_dom"/>
</dbReference>
<dbReference type="InterPro" id="IPR016186">
    <property type="entry name" value="C-type_lectin-like/link_sf"/>
</dbReference>
<dbReference type="SUPFAM" id="SSF56496">
    <property type="entry name" value="Fibrinogen C-terminal domain-like"/>
    <property type="match status" value="1"/>
</dbReference>
<dbReference type="Gene3D" id="3.90.215.10">
    <property type="entry name" value="Gamma Fibrinogen, chain A, domain 1"/>
    <property type="match status" value="1"/>
</dbReference>
<evidence type="ECO:0000259" key="3">
    <source>
        <dbReference type="PROSITE" id="PS50041"/>
    </source>
</evidence>
<name>A0A7I4XZ66_HAECO</name>
<dbReference type="SMART" id="SM00034">
    <property type="entry name" value="CLECT"/>
    <property type="match status" value="1"/>
</dbReference>
<feature type="domain" description="Fibrinogen C-terminal" evidence="4">
    <location>
        <begin position="150"/>
        <end position="387"/>
    </location>
</feature>
<evidence type="ECO:0000313" key="6">
    <source>
        <dbReference type="WBParaSite" id="HCON_00023490-00001"/>
    </source>
</evidence>
<dbReference type="NCBIfam" id="NF040941">
    <property type="entry name" value="GGGWT_bact"/>
    <property type="match status" value="1"/>
</dbReference>
<dbReference type="PANTHER" id="PTHR19143:SF327">
    <property type="entry name" value="FI21813P1-RELATED"/>
    <property type="match status" value="1"/>
</dbReference>
<dbReference type="GO" id="GO:0005615">
    <property type="term" value="C:extracellular space"/>
    <property type="evidence" value="ECO:0007669"/>
    <property type="project" value="TreeGrafter"/>
</dbReference>
<dbReference type="Pfam" id="PF00059">
    <property type="entry name" value="Lectin_C"/>
    <property type="match status" value="1"/>
</dbReference>
<dbReference type="WBParaSite" id="HCON_00023490-00001">
    <property type="protein sequence ID" value="HCON_00023490-00001"/>
    <property type="gene ID" value="HCON_00023490"/>
</dbReference>
<dbReference type="InterPro" id="IPR014716">
    <property type="entry name" value="Fibrinogen_a/b/g_C_1"/>
</dbReference>
<organism evidence="5 6">
    <name type="scientific">Haemonchus contortus</name>
    <name type="common">Barber pole worm</name>
    <dbReference type="NCBI Taxonomy" id="6289"/>
    <lineage>
        <taxon>Eukaryota</taxon>
        <taxon>Metazoa</taxon>
        <taxon>Ecdysozoa</taxon>
        <taxon>Nematoda</taxon>
        <taxon>Chromadorea</taxon>
        <taxon>Rhabditida</taxon>
        <taxon>Rhabditina</taxon>
        <taxon>Rhabditomorpha</taxon>
        <taxon>Strongyloidea</taxon>
        <taxon>Trichostrongylidae</taxon>
        <taxon>Haemonchus</taxon>
    </lineage>
</organism>
<evidence type="ECO:0000256" key="1">
    <source>
        <dbReference type="ARBA" id="ARBA00023157"/>
    </source>
</evidence>
<reference evidence="6" key="1">
    <citation type="submission" date="2020-12" db="UniProtKB">
        <authorList>
            <consortium name="WormBaseParasite"/>
        </authorList>
    </citation>
    <scope>IDENTIFICATION</scope>
    <source>
        <strain evidence="6">MHco3</strain>
    </source>
</reference>
<dbReference type="SMART" id="SM00186">
    <property type="entry name" value="FBG"/>
    <property type="match status" value="1"/>
</dbReference>
<dbReference type="AlphaFoldDB" id="A0A7I4XZ66"/>
<accession>A0A7I4XZ66</accession>